<dbReference type="CDD" id="cd10229">
    <property type="entry name" value="ASKHA_NBD_HSP70_HSPA12"/>
    <property type="match status" value="1"/>
</dbReference>
<dbReference type="InterPro" id="IPR043129">
    <property type="entry name" value="ATPase_NBD"/>
</dbReference>
<evidence type="ECO:0000313" key="1">
    <source>
        <dbReference type="EMBL" id="RHZ72299.1"/>
    </source>
</evidence>
<organism evidence="1 2">
    <name type="scientific">Diversispora epigaea</name>
    <dbReference type="NCBI Taxonomy" id="1348612"/>
    <lineage>
        <taxon>Eukaryota</taxon>
        <taxon>Fungi</taxon>
        <taxon>Fungi incertae sedis</taxon>
        <taxon>Mucoromycota</taxon>
        <taxon>Glomeromycotina</taxon>
        <taxon>Glomeromycetes</taxon>
        <taxon>Diversisporales</taxon>
        <taxon>Diversisporaceae</taxon>
        <taxon>Diversispora</taxon>
    </lineage>
</organism>
<evidence type="ECO:0008006" key="3">
    <source>
        <dbReference type="Google" id="ProtNLM"/>
    </source>
</evidence>
<protein>
    <recommendedName>
        <fullName evidence="3">Actin-like ATPase domain-containing protein</fullName>
    </recommendedName>
</protein>
<dbReference type="PRINTS" id="PR00301">
    <property type="entry name" value="HEATSHOCK70"/>
</dbReference>
<keyword evidence="2" id="KW-1185">Reference proteome</keyword>
<dbReference type="OrthoDB" id="2963168at2759"/>
<name>A0A397I930_9GLOM</name>
<dbReference type="Gene3D" id="3.90.640.10">
    <property type="entry name" value="Actin, Chain A, domain 4"/>
    <property type="match status" value="1"/>
</dbReference>
<sequence length="565" mass="65114">MAHDIRVIVGLDFGTTFSGFTYCHVSDGEYTTNDQWIGERGQCQFKTNTVLQYDETLNNVTSWGYTALSKRPNRRENKTEKKYIAELFKLHLGDLKVKPPLPVDDYKTVITDYLREFGKLIKATINSQWDGIDFMENVILVITVPSEYSEREKAVMRKCVYDAELINDRLTERLQFTTEPEAAAIYCMDSCLKEHDLDISGTTFMIVDCGGGTVDLTTRKLLAEKQLGEITERCGAFCGSTFIDDQFIKYLRKLLGNKTIDSLIENYYGQLQYLVQEFCQHAKMPFTGDDIDFSYELDLENISNILLEFINDTAKQKMEDIEWLIRFDYETIKSMFDPVIERILSLINTQLENSREECSIMFLVGGFSQSEYLQKRVREKFIDRVNIISVPTNPIKAISHGAAIYGSSFANMDDILDMSGLKFVIESRVLKFTYGIKILSVWKEGDPIERKHDSALFRFKCIAKRGNEAKLNQEFSQKNLYPAVPFQTCALFEIYYTREFDAKFCDEPGMIFLGKLKIDWPDVEKGLERPTTFSLSFGKMEITAKARNELNGQNYQTTFEIDTEI</sequence>
<gene>
    <name evidence="1" type="ORF">Glove_243g64</name>
</gene>
<dbReference type="Gene3D" id="3.30.420.40">
    <property type="match status" value="2"/>
</dbReference>
<reference evidence="1 2" key="1">
    <citation type="submission" date="2018-08" db="EMBL/GenBank/DDBJ databases">
        <title>Genome and evolution of the arbuscular mycorrhizal fungus Diversispora epigaea (formerly Glomus versiforme) and its bacterial endosymbionts.</title>
        <authorList>
            <person name="Sun X."/>
            <person name="Fei Z."/>
            <person name="Harrison M."/>
        </authorList>
    </citation>
    <scope>NUCLEOTIDE SEQUENCE [LARGE SCALE GENOMIC DNA]</scope>
    <source>
        <strain evidence="1 2">IT104</strain>
    </source>
</reference>
<dbReference type="EMBL" id="PQFF01000225">
    <property type="protein sequence ID" value="RHZ72299.1"/>
    <property type="molecule type" value="Genomic_DNA"/>
</dbReference>
<accession>A0A397I930</accession>
<evidence type="ECO:0000313" key="2">
    <source>
        <dbReference type="Proteomes" id="UP000266861"/>
    </source>
</evidence>
<dbReference type="AlphaFoldDB" id="A0A397I930"/>
<comment type="caution">
    <text evidence="1">The sequence shown here is derived from an EMBL/GenBank/DDBJ whole genome shotgun (WGS) entry which is preliminary data.</text>
</comment>
<proteinExistence type="predicted"/>
<dbReference type="SUPFAM" id="SSF53067">
    <property type="entry name" value="Actin-like ATPase domain"/>
    <property type="match status" value="2"/>
</dbReference>
<dbReference type="STRING" id="1348612.A0A397I930"/>
<dbReference type="PANTHER" id="PTHR14187:SF5">
    <property type="entry name" value="HEAT SHOCK 70 KDA PROTEIN 12A"/>
    <property type="match status" value="1"/>
</dbReference>
<dbReference type="PANTHER" id="PTHR14187">
    <property type="entry name" value="ALPHA KINASE/ELONGATION FACTOR 2 KINASE"/>
    <property type="match status" value="1"/>
</dbReference>
<dbReference type="Proteomes" id="UP000266861">
    <property type="component" value="Unassembled WGS sequence"/>
</dbReference>